<evidence type="ECO:0000313" key="1">
    <source>
        <dbReference type="EMBL" id="KAH7958379.1"/>
    </source>
</evidence>
<protein>
    <submittedName>
        <fullName evidence="1">Uncharacterized protein</fullName>
    </submittedName>
</protein>
<keyword evidence="2" id="KW-1185">Reference proteome</keyword>
<comment type="caution">
    <text evidence="1">The sequence shown here is derived from an EMBL/GenBank/DDBJ whole genome shotgun (WGS) entry which is preliminary data.</text>
</comment>
<sequence>MLPSYSLLVTGVTHAETHGFRGKNISGATTGRSVAPVQADPTLLRPVQEAPKATASYHCIGLMMPLYLAPLIYNGSRESLCLYSVLLPLCWWLTSSMPRCVAAFAPLLTLPALQIMSPDDTAACFFESASLEVVAFLALVTAGHTSSGSLLRRLSYRFCSKYGVQVHALYLSLTCMTYVLAIFVHKSLVAVLLVLSVDKVLSCVHESELDTTLIEERALREPKAKASLYRRSQSLVPGASNRSDTDKLFAQLAQAVDILNDETAEAVTLKK</sequence>
<proteinExistence type="predicted"/>
<gene>
    <name evidence="1" type="ORF">HPB49_001111</name>
</gene>
<accession>A0ACB8D279</accession>
<name>A0ACB8D279_DERSI</name>
<reference evidence="1" key="1">
    <citation type="submission" date="2020-05" db="EMBL/GenBank/DDBJ databases">
        <title>Large-scale comparative analyses of tick genomes elucidate their genetic diversity and vector capacities.</title>
        <authorList>
            <person name="Jia N."/>
            <person name="Wang J."/>
            <person name="Shi W."/>
            <person name="Du L."/>
            <person name="Sun Y."/>
            <person name="Zhan W."/>
            <person name="Jiang J."/>
            <person name="Wang Q."/>
            <person name="Zhang B."/>
            <person name="Ji P."/>
            <person name="Sakyi L.B."/>
            <person name="Cui X."/>
            <person name="Yuan T."/>
            <person name="Jiang B."/>
            <person name="Yang W."/>
            <person name="Lam T.T.-Y."/>
            <person name="Chang Q."/>
            <person name="Ding S."/>
            <person name="Wang X."/>
            <person name="Zhu J."/>
            <person name="Ruan X."/>
            <person name="Zhao L."/>
            <person name="Wei J."/>
            <person name="Que T."/>
            <person name="Du C."/>
            <person name="Cheng J."/>
            <person name="Dai P."/>
            <person name="Han X."/>
            <person name="Huang E."/>
            <person name="Gao Y."/>
            <person name="Liu J."/>
            <person name="Shao H."/>
            <person name="Ye R."/>
            <person name="Li L."/>
            <person name="Wei W."/>
            <person name="Wang X."/>
            <person name="Wang C."/>
            <person name="Yang T."/>
            <person name="Huo Q."/>
            <person name="Li W."/>
            <person name="Guo W."/>
            <person name="Chen H."/>
            <person name="Zhou L."/>
            <person name="Ni X."/>
            <person name="Tian J."/>
            <person name="Zhou Y."/>
            <person name="Sheng Y."/>
            <person name="Liu T."/>
            <person name="Pan Y."/>
            <person name="Xia L."/>
            <person name="Li J."/>
            <person name="Zhao F."/>
            <person name="Cao W."/>
        </authorList>
    </citation>
    <scope>NUCLEOTIDE SEQUENCE</scope>
    <source>
        <strain evidence="1">Dsil-2018</strain>
    </source>
</reference>
<organism evidence="1 2">
    <name type="scientific">Dermacentor silvarum</name>
    <name type="common">Tick</name>
    <dbReference type="NCBI Taxonomy" id="543639"/>
    <lineage>
        <taxon>Eukaryota</taxon>
        <taxon>Metazoa</taxon>
        <taxon>Ecdysozoa</taxon>
        <taxon>Arthropoda</taxon>
        <taxon>Chelicerata</taxon>
        <taxon>Arachnida</taxon>
        <taxon>Acari</taxon>
        <taxon>Parasitiformes</taxon>
        <taxon>Ixodida</taxon>
        <taxon>Ixodoidea</taxon>
        <taxon>Ixodidae</taxon>
        <taxon>Rhipicephalinae</taxon>
        <taxon>Dermacentor</taxon>
    </lineage>
</organism>
<dbReference type="Proteomes" id="UP000821865">
    <property type="component" value="Chromosome 3"/>
</dbReference>
<dbReference type="EMBL" id="CM023472">
    <property type="protein sequence ID" value="KAH7958379.1"/>
    <property type="molecule type" value="Genomic_DNA"/>
</dbReference>
<evidence type="ECO:0000313" key="2">
    <source>
        <dbReference type="Proteomes" id="UP000821865"/>
    </source>
</evidence>